<organism evidence="1 2">
    <name type="scientific">Onchocerca flexuosa</name>
    <dbReference type="NCBI Taxonomy" id="387005"/>
    <lineage>
        <taxon>Eukaryota</taxon>
        <taxon>Metazoa</taxon>
        <taxon>Ecdysozoa</taxon>
        <taxon>Nematoda</taxon>
        <taxon>Chromadorea</taxon>
        <taxon>Rhabditida</taxon>
        <taxon>Spirurina</taxon>
        <taxon>Spiruromorpha</taxon>
        <taxon>Filarioidea</taxon>
        <taxon>Onchocercidae</taxon>
        <taxon>Onchocerca</taxon>
    </lineage>
</organism>
<dbReference type="EMBL" id="KZ269984">
    <property type="protein sequence ID" value="OZC10725.1"/>
    <property type="molecule type" value="Genomic_DNA"/>
</dbReference>
<keyword evidence="2" id="KW-1185">Reference proteome</keyword>
<evidence type="ECO:0000313" key="1">
    <source>
        <dbReference type="EMBL" id="OZC10725.1"/>
    </source>
</evidence>
<dbReference type="AlphaFoldDB" id="A0A238C0T0"/>
<protein>
    <submittedName>
        <fullName evidence="1">Uncharacterized protein</fullName>
    </submittedName>
</protein>
<reference evidence="1 2" key="1">
    <citation type="submission" date="2015-12" db="EMBL/GenBank/DDBJ databases">
        <title>Draft genome of the nematode, Onchocerca flexuosa.</title>
        <authorList>
            <person name="Mitreva M."/>
        </authorList>
    </citation>
    <scope>NUCLEOTIDE SEQUENCE [LARGE SCALE GENOMIC DNA]</scope>
    <source>
        <strain evidence="1">Red Deer</strain>
    </source>
</reference>
<dbReference type="Gene3D" id="3.90.70.10">
    <property type="entry name" value="Cysteine proteinases"/>
    <property type="match status" value="1"/>
</dbReference>
<proteinExistence type="predicted"/>
<sequence>MQMAEEIAAVTDKGYAEIEKGDELGLKQAMAKYGSVVVGINGSKLPLKFYTSENIYLSKKLRNS</sequence>
<dbReference type="OrthoDB" id="10253408at2759"/>
<name>A0A238C0T0_9BILA</name>
<gene>
    <name evidence="1" type="ORF">X798_02147</name>
</gene>
<dbReference type="Proteomes" id="UP000242913">
    <property type="component" value="Unassembled WGS sequence"/>
</dbReference>
<evidence type="ECO:0000313" key="2">
    <source>
        <dbReference type="Proteomes" id="UP000242913"/>
    </source>
</evidence>
<accession>A0A238C0T0</accession>